<dbReference type="InterPro" id="IPR050736">
    <property type="entry name" value="Sensor_HK_Regulatory"/>
</dbReference>
<dbReference type="GO" id="GO:0000155">
    <property type="term" value="F:phosphorelay sensor kinase activity"/>
    <property type="evidence" value="ECO:0007669"/>
    <property type="project" value="InterPro"/>
</dbReference>
<evidence type="ECO:0000256" key="3">
    <source>
        <dbReference type="ARBA" id="ARBA00012438"/>
    </source>
</evidence>
<dbReference type="InterPro" id="IPR003661">
    <property type="entry name" value="HisK_dim/P_dom"/>
</dbReference>
<evidence type="ECO:0000313" key="11">
    <source>
        <dbReference type="Proteomes" id="UP000617531"/>
    </source>
</evidence>
<accession>A0A8J3GPD8</accession>
<evidence type="ECO:0000256" key="1">
    <source>
        <dbReference type="ARBA" id="ARBA00000085"/>
    </source>
</evidence>
<dbReference type="Gene3D" id="3.30.565.10">
    <property type="entry name" value="Histidine kinase-like ATPase, C-terminal domain"/>
    <property type="match status" value="1"/>
</dbReference>
<dbReference type="PANTHER" id="PTHR43711:SF1">
    <property type="entry name" value="HISTIDINE KINASE 1"/>
    <property type="match status" value="1"/>
</dbReference>
<dbReference type="EC" id="2.7.13.3" evidence="3"/>
<dbReference type="Proteomes" id="UP000617531">
    <property type="component" value="Unassembled WGS sequence"/>
</dbReference>
<comment type="subcellular location">
    <subcellularLocation>
        <location evidence="2">Cell membrane</location>
    </subcellularLocation>
</comment>
<dbReference type="InterPro" id="IPR004358">
    <property type="entry name" value="Sig_transdc_His_kin-like_C"/>
</dbReference>
<dbReference type="CDD" id="cd00082">
    <property type="entry name" value="HisKA"/>
    <property type="match status" value="1"/>
</dbReference>
<evidence type="ECO:0000256" key="6">
    <source>
        <dbReference type="ARBA" id="ARBA00022777"/>
    </source>
</evidence>
<dbReference type="AlphaFoldDB" id="A0A8J3GPD8"/>
<dbReference type="PRINTS" id="PR00344">
    <property type="entry name" value="BCTRLSENSOR"/>
</dbReference>
<feature type="transmembrane region" description="Helical" evidence="8">
    <location>
        <begin position="212"/>
        <end position="232"/>
    </location>
</feature>
<keyword evidence="4" id="KW-0597">Phosphoprotein</keyword>
<dbReference type="PROSITE" id="PS50109">
    <property type="entry name" value="HIS_KIN"/>
    <property type="match status" value="1"/>
</dbReference>
<dbReference type="CDD" id="cd00075">
    <property type="entry name" value="HATPase"/>
    <property type="match status" value="1"/>
</dbReference>
<reference evidence="10" key="1">
    <citation type="journal article" date="2014" name="Int. J. Syst. Evol. Microbiol.">
        <title>Complete genome sequence of Corynebacterium casei LMG S-19264T (=DSM 44701T), isolated from a smear-ripened cheese.</title>
        <authorList>
            <consortium name="US DOE Joint Genome Institute (JGI-PGF)"/>
            <person name="Walter F."/>
            <person name="Albersmeier A."/>
            <person name="Kalinowski J."/>
            <person name="Ruckert C."/>
        </authorList>
    </citation>
    <scope>NUCLEOTIDE SEQUENCE</scope>
    <source>
        <strain evidence="10">CGMCC 1.16548</strain>
    </source>
</reference>
<feature type="transmembrane region" description="Helical" evidence="8">
    <location>
        <begin position="78"/>
        <end position="98"/>
    </location>
</feature>
<feature type="transmembrane region" description="Helical" evidence="8">
    <location>
        <begin position="244"/>
        <end position="263"/>
    </location>
</feature>
<dbReference type="SUPFAM" id="SSF47384">
    <property type="entry name" value="Homodimeric domain of signal transducing histidine kinase"/>
    <property type="match status" value="1"/>
</dbReference>
<evidence type="ECO:0000313" key="10">
    <source>
        <dbReference type="EMBL" id="GHF10622.1"/>
    </source>
</evidence>
<keyword evidence="8" id="KW-0472">Membrane</keyword>
<comment type="caution">
    <text evidence="10">The sequence shown here is derived from an EMBL/GenBank/DDBJ whole genome shotgun (WGS) entry which is preliminary data.</text>
</comment>
<sequence>MTALGTDASLGARDMPSTLRRAVGVLLWLMVIANVVYLVGLILSGGEPNAFISIWVSQATQWIPAVIFWLVATRPGPARIPITLAAIGVTATAFGDTYYSFAMDENGYLEFPSPADPAYLLFYPLMAVGLVLLVRRRLSRVGWLVLLETAVATAGVSALLAVVLAPVFDTALDSGTVLASVVAFAYPFFDVILIAVIAGIASIPTERVGRRWWAVIVGLGVWVAGDISYALLSNTGDYLAGTPLDATWAVGLAFITWWAVGALHPQSEIPAPVRYSVFSLPTIGVLAGLTVLVMGTQMALSSWSIALAALTVALGLVPVVLRQAILGRMLGAQQEAVRRLTELDQAKSDMLVTVNHEFRTPLTSINGHVELLLDGVGGDLPSGAQDMLRTIERNGAKLQGLIDSTFASSRYDDVDGHFAPEPTDVAAVVGRAVERVEPLAEIRGVSLAVTGHDPELVVSADGTHLERAVAGIIDNAVKFTDHGGHVTVAVEASPERDEAVIVVHDTGIGIPLDDIPRLFTRFFRASNAQDAAIPGVGLGLSIAQQVVQAHGGTIDVESSVGRGTTMTVRLPASAP</sequence>
<reference evidence="10" key="2">
    <citation type="submission" date="2020-09" db="EMBL/GenBank/DDBJ databases">
        <authorList>
            <person name="Sun Q."/>
            <person name="Zhou Y."/>
        </authorList>
    </citation>
    <scope>NUCLEOTIDE SEQUENCE</scope>
    <source>
        <strain evidence="10">CGMCC 1.16548</strain>
    </source>
</reference>
<evidence type="ECO:0000256" key="7">
    <source>
        <dbReference type="ARBA" id="ARBA00023012"/>
    </source>
</evidence>
<feature type="transmembrane region" description="Helical" evidence="8">
    <location>
        <begin position="23"/>
        <end position="44"/>
    </location>
</feature>
<keyword evidence="7" id="KW-0902">Two-component regulatory system</keyword>
<feature type="transmembrane region" description="Helical" evidence="8">
    <location>
        <begin position="50"/>
        <end position="71"/>
    </location>
</feature>
<dbReference type="InterPro" id="IPR036890">
    <property type="entry name" value="HATPase_C_sf"/>
</dbReference>
<dbReference type="InterPro" id="IPR003594">
    <property type="entry name" value="HATPase_dom"/>
</dbReference>
<keyword evidence="8" id="KW-1133">Transmembrane helix</keyword>
<evidence type="ECO:0000259" key="9">
    <source>
        <dbReference type="PROSITE" id="PS50109"/>
    </source>
</evidence>
<evidence type="ECO:0000256" key="8">
    <source>
        <dbReference type="SAM" id="Phobius"/>
    </source>
</evidence>
<proteinExistence type="predicted"/>
<dbReference type="GO" id="GO:0005886">
    <property type="term" value="C:plasma membrane"/>
    <property type="evidence" value="ECO:0007669"/>
    <property type="project" value="UniProtKB-SubCell"/>
</dbReference>
<keyword evidence="8" id="KW-0812">Transmembrane</keyword>
<feature type="domain" description="Histidine kinase" evidence="9">
    <location>
        <begin position="353"/>
        <end position="574"/>
    </location>
</feature>
<dbReference type="Pfam" id="PF00512">
    <property type="entry name" value="HisKA"/>
    <property type="match status" value="1"/>
</dbReference>
<gene>
    <name evidence="10" type="ORF">GCM10011600_09710</name>
</gene>
<evidence type="ECO:0000256" key="5">
    <source>
        <dbReference type="ARBA" id="ARBA00022679"/>
    </source>
</evidence>
<feature type="transmembrane region" description="Helical" evidence="8">
    <location>
        <begin position="275"/>
        <end position="294"/>
    </location>
</feature>
<feature type="transmembrane region" description="Helical" evidence="8">
    <location>
        <begin position="300"/>
        <end position="321"/>
    </location>
</feature>
<dbReference type="PANTHER" id="PTHR43711">
    <property type="entry name" value="TWO-COMPONENT HISTIDINE KINASE"/>
    <property type="match status" value="1"/>
</dbReference>
<dbReference type="InterPro" id="IPR005467">
    <property type="entry name" value="His_kinase_dom"/>
</dbReference>
<dbReference type="Pfam" id="PF02518">
    <property type="entry name" value="HATPase_c"/>
    <property type="match status" value="1"/>
</dbReference>
<name>A0A8J3GPD8_9MICO</name>
<evidence type="ECO:0000256" key="2">
    <source>
        <dbReference type="ARBA" id="ARBA00004236"/>
    </source>
</evidence>
<dbReference type="InterPro" id="IPR036097">
    <property type="entry name" value="HisK_dim/P_sf"/>
</dbReference>
<keyword evidence="6" id="KW-0418">Kinase</keyword>
<protein>
    <recommendedName>
        <fullName evidence="3">histidine kinase</fullName>
        <ecNumber evidence="3">2.7.13.3</ecNumber>
    </recommendedName>
</protein>
<dbReference type="Gene3D" id="1.10.287.130">
    <property type="match status" value="1"/>
</dbReference>
<dbReference type="EMBL" id="BNAI01000001">
    <property type="protein sequence ID" value="GHF10622.1"/>
    <property type="molecule type" value="Genomic_DNA"/>
</dbReference>
<dbReference type="RefSeq" id="WP_191282240.1">
    <property type="nucleotide sequence ID" value="NZ_BNAI01000001.1"/>
</dbReference>
<keyword evidence="11" id="KW-1185">Reference proteome</keyword>
<comment type="catalytic activity">
    <reaction evidence="1">
        <text>ATP + protein L-histidine = ADP + protein N-phospho-L-histidine.</text>
        <dbReference type="EC" id="2.7.13.3"/>
    </reaction>
</comment>
<dbReference type="FunFam" id="3.30.565.10:FF:000006">
    <property type="entry name" value="Sensor histidine kinase WalK"/>
    <property type="match status" value="1"/>
</dbReference>
<keyword evidence="5" id="KW-0808">Transferase</keyword>
<dbReference type="SMART" id="SM00388">
    <property type="entry name" value="HisKA"/>
    <property type="match status" value="1"/>
</dbReference>
<evidence type="ECO:0000256" key="4">
    <source>
        <dbReference type="ARBA" id="ARBA00022553"/>
    </source>
</evidence>
<feature type="transmembrane region" description="Helical" evidence="8">
    <location>
        <begin position="118"/>
        <end position="134"/>
    </location>
</feature>
<organism evidence="10 11">
    <name type="scientific">Pseudolysinimonas yzui</name>
    <dbReference type="NCBI Taxonomy" id="2708254"/>
    <lineage>
        <taxon>Bacteria</taxon>
        <taxon>Bacillati</taxon>
        <taxon>Actinomycetota</taxon>
        <taxon>Actinomycetes</taxon>
        <taxon>Micrococcales</taxon>
        <taxon>Microbacteriaceae</taxon>
        <taxon>Pseudolysinimonas</taxon>
    </lineage>
</organism>
<feature type="transmembrane region" description="Helical" evidence="8">
    <location>
        <begin position="177"/>
        <end position="200"/>
    </location>
</feature>
<dbReference type="SMART" id="SM00387">
    <property type="entry name" value="HATPase_c"/>
    <property type="match status" value="1"/>
</dbReference>
<feature type="transmembrane region" description="Helical" evidence="8">
    <location>
        <begin position="141"/>
        <end position="165"/>
    </location>
</feature>
<dbReference type="SUPFAM" id="SSF55874">
    <property type="entry name" value="ATPase domain of HSP90 chaperone/DNA topoisomerase II/histidine kinase"/>
    <property type="match status" value="1"/>
</dbReference>